<evidence type="ECO:0000256" key="7">
    <source>
        <dbReference type="RuleBase" id="RU363032"/>
    </source>
</evidence>
<keyword evidence="4 7" id="KW-0812">Transmembrane</keyword>
<comment type="subcellular location">
    <subcellularLocation>
        <location evidence="1 7">Cell membrane</location>
        <topology evidence="1 7">Multi-pass membrane protein</topology>
    </subcellularLocation>
</comment>
<dbReference type="PANTHER" id="PTHR30193">
    <property type="entry name" value="ABC TRANSPORTER PERMEASE PROTEIN"/>
    <property type="match status" value="1"/>
</dbReference>
<sequence>MAVATPPLRSRERRGKAGYFFVSGYVVLLVAFGILPTLYAIWLSLSNSRHQLVGLGNFTRTFTDYRFAAAFTHIVVYVAIWLLTLMVLVVGLALMLHGRMRRTSAALRFVFYLPGALAGVASVVLWLILLDPANSPIGFLLRAFGWDSLATVILPSHLPVLFTIIAFWTGAGGWIIIMYGALNNIPSELIEAARMDGASAWQIARNIQLPMLRKWIAYMLILAFATGTQLFVEPQLVSTASFGMIPDGWAPNQLSYLYAFQAGDFHGAAALSVDLLFIGVASATVIVFRGGLFRRD</sequence>
<evidence type="ECO:0000313" key="10">
    <source>
        <dbReference type="Proteomes" id="UP000184440"/>
    </source>
</evidence>
<dbReference type="Gene3D" id="1.10.3720.10">
    <property type="entry name" value="MetI-like"/>
    <property type="match status" value="1"/>
</dbReference>
<dbReference type="Pfam" id="PF00528">
    <property type="entry name" value="BPD_transp_1"/>
    <property type="match status" value="1"/>
</dbReference>
<comment type="similarity">
    <text evidence="7">Belongs to the binding-protein-dependent transport system permease family.</text>
</comment>
<feature type="transmembrane region" description="Helical" evidence="7">
    <location>
        <begin position="19"/>
        <end position="42"/>
    </location>
</feature>
<feature type="transmembrane region" description="Helical" evidence="7">
    <location>
        <begin position="265"/>
        <end position="288"/>
    </location>
</feature>
<feature type="transmembrane region" description="Helical" evidence="7">
    <location>
        <begin position="109"/>
        <end position="129"/>
    </location>
</feature>
<dbReference type="PROSITE" id="PS50928">
    <property type="entry name" value="ABC_TM1"/>
    <property type="match status" value="1"/>
</dbReference>
<keyword evidence="3" id="KW-1003">Cell membrane</keyword>
<evidence type="ECO:0000313" key="9">
    <source>
        <dbReference type="EMBL" id="SHN12657.1"/>
    </source>
</evidence>
<dbReference type="InterPro" id="IPR035906">
    <property type="entry name" value="MetI-like_sf"/>
</dbReference>
<dbReference type="SUPFAM" id="SSF161098">
    <property type="entry name" value="MetI-like"/>
    <property type="match status" value="1"/>
</dbReference>
<dbReference type="InterPro" id="IPR000515">
    <property type="entry name" value="MetI-like"/>
</dbReference>
<name>A0A1M7P7R0_9ACTN</name>
<dbReference type="OrthoDB" id="3210259at2"/>
<feature type="transmembrane region" description="Helical" evidence="7">
    <location>
        <begin position="215"/>
        <end position="232"/>
    </location>
</feature>
<organism evidence="9 10">
    <name type="scientific">Cryptosporangium aurantiacum</name>
    <dbReference type="NCBI Taxonomy" id="134849"/>
    <lineage>
        <taxon>Bacteria</taxon>
        <taxon>Bacillati</taxon>
        <taxon>Actinomycetota</taxon>
        <taxon>Actinomycetes</taxon>
        <taxon>Cryptosporangiales</taxon>
        <taxon>Cryptosporangiaceae</taxon>
        <taxon>Cryptosporangium</taxon>
    </lineage>
</organism>
<keyword evidence="6 7" id="KW-0472">Membrane</keyword>
<proteinExistence type="inferred from homology"/>
<protein>
    <submittedName>
        <fullName evidence="9">Carbohydrate ABC transporter membrane protein 1, CUT1 family</fullName>
    </submittedName>
</protein>
<gene>
    <name evidence="9" type="ORF">SAMN05443668_10331</name>
</gene>
<dbReference type="InterPro" id="IPR051393">
    <property type="entry name" value="ABC_transporter_permease"/>
</dbReference>
<evidence type="ECO:0000256" key="4">
    <source>
        <dbReference type="ARBA" id="ARBA00022692"/>
    </source>
</evidence>
<dbReference type="PANTHER" id="PTHR30193:SF37">
    <property type="entry name" value="INNER MEMBRANE ABC TRANSPORTER PERMEASE PROTEIN YCJO"/>
    <property type="match status" value="1"/>
</dbReference>
<evidence type="ECO:0000256" key="2">
    <source>
        <dbReference type="ARBA" id="ARBA00022448"/>
    </source>
</evidence>
<dbReference type="Proteomes" id="UP000184440">
    <property type="component" value="Unassembled WGS sequence"/>
</dbReference>
<evidence type="ECO:0000256" key="5">
    <source>
        <dbReference type="ARBA" id="ARBA00022989"/>
    </source>
</evidence>
<dbReference type="STRING" id="134849.SAMN05443668_10331"/>
<evidence type="ECO:0000256" key="1">
    <source>
        <dbReference type="ARBA" id="ARBA00004651"/>
    </source>
</evidence>
<dbReference type="GO" id="GO:0005886">
    <property type="term" value="C:plasma membrane"/>
    <property type="evidence" value="ECO:0007669"/>
    <property type="project" value="UniProtKB-SubCell"/>
</dbReference>
<feature type="transmembrane region" description="Helical" evidence="7">
    <location>
        <begin position="74"/>
        <end position="97"/>
    </location>
</feature>
<keyword evidence="5 7" id="KW-1133">Transmembrane helix</keyword>
<accession>A0A1M7P7R0</accession>
<dbReference type="CDD" id="cd06261">
    <property type="entry name" value="TM_PBP2"/>
    <property type="match status" value="1"/>
</dbReference>
<evidence type="ECO:0000259" key="8">
    <source>
        <dbReference type="PROSITE" id="PS50928"/>
    </source>
</evidence>
<dbReference type="AlphaFoldDB" id="A0A1M7P7R0"/>
<dbReference type="EMBL" id="FRCS01000003">
    <property type="protein sequence ID" value="SHN12657.1"/>
    <property type="molecule type" value="Genomic_DNA"/>
</dbReference>
<dbReference type="RefSeq" id="WP_073257070.1">
    <property type="nucleotide sequence ID" value="NZ_FRCS01000003.1"/>
</dbReference>
<feature type="domain" description="ABC transmembrane type-1" evidence="8">
    <location>
        <begin position="69"/>
        <end position="286"/>
    </location>
</feature>
<feature type="transmembrane region" description="Helical" evidence="7">
    <location>
        <begin position="149"/>
        <end position="177"/>
    </location>
</feature>
<keyword evidence="10" id="KW-1185">Reference proteome</keyword>
<evidence type="ECO:0000256" key="3">
    <source>
        <dbReference type="ARBA" id="ARBA00022475"/>
    </source>
</evidence>
<reference evidence="9 10" key="1">
    <citation type="submission" date="2016-11" db="EMBL/GenBank/DDBJ databases">
        <authorList>
            <person name="Jaros S."/>
            <person name="Januszkiewicz K."/>
            <person name="Wedrychowicz H."/>
        </authorList>
    </citation>
    <scope>NUCLEOTIDE SEQUENCE [LARGE SCALE GENOMIC DNA]</scope>
    <source>
        <strain evidence="9 10">DSM 46144</strain>
    </source>
</reference>
<evidence type="ECO:0000256" key="6">
    <source>
        <dbReference type="ARBA" id="ARBA00023136"/>
    </source>
</evidence>
<keyword evidence="2 7" id="KW-0813">Transport</keyword>
<dbReference type="GO" id="GO:0055085">
    <property type="term" value="P:transmembrane transport"/>
    <property type="evidence" value="ECO:0007669"/>
    <property type="project" value="InterPro"/>
</dbReference>